<evidence type="ECO:0000256" key="1">
    <source>
        <dbReference type="SAM" id="Phobius"/>
    </source>
</evidence>
<evidence type="ECO:0000313" key="3">
    <source>
        <dbReference type="Proteomes" id="UP000886851"/>
    </source>
</evidence>
<accession>A0A9D1ZIU8</accession>
<protein>
    <submittedName>
        <fullName evidence="2">Uncharacterized protein</fullName>
    </submittedName>
</protein>
<organism evidence="2 3">
    <name type="scientific">Candidatus Bacteroides pullicola</name>
    <dbReference type="NCBI Taxonomy" id="2838475"/>
    <lineage>
        <taxon>Bacteria</taxon>
        <taxon>Pseudomonadati</taxon>
        <taxon>Bacteroidota</taxon>
        <taxon>Bacteroidia</taxon>
        <taxon>Bacteroidales</taxon>
        <taxon>Bacteroidaceae</taxon>
        <taxon>Bacteroides</taxon>
    </lineage>
</organism>
<reference evidence="2" key="1">
    <citation type="journal article" date="2021" name="PeerJ">
        <title>Extensive microbial diversity within the chicken gut microbiome revealed by metagenomics and culture.</title>
        <authorList>
            <person name="Gilroy R."/>
            <person name="Ravi A."/>
            <person name="Getino M."/>
            <person name="Pursley I."/>
            <person name="Horton D.L."/>
            <person name="Alikhan N.F."/>
            <person name="Baker D."/>
            <person name="Gharbi K."/>
            <person name="Hall N."/>
            <person name="Watson M."/>
            <person name="Adriaenssens E.M."/>
            <person name="Foster-Nyarko E."/>
            <person name="Jarju S."/>
            <person name="Secka A."/>
            <person name="Antonio M."/>
            <person name="Oren A."/>
            <person name="Chaudhuri R.R."/>
            <person name="La Ragione R."/>
            <person name="Hildebrand F."/>
            <person name="Pallen M.J."/>
        </authorList>
    </citation>
    <scope>NUCLEOTIDE SEQUENCE</scope>
    <source>
        <strain evidence="2">Gambia2-208</strain>
    </source>
</reference>
<name>A0A9D1ZIU8_9BACE</name>
<dbReference type="AlphaFoldDB" id="A0A9D1ZIU8"/>
<feature type="transmembrane region" description="Helical" evidence="1">
    <location>
        <begin position="6"/>
        <end position="27"/>
    </location>
</feature>
<keyword evidence="1" id="KW-1133">Transmembrane helix</keyword>
<sequence>MESSLITAGLLGSIITIIIQALLNNWFEGVKNRRKIRKLVFQRKTEIVEKAMLCYQNAIDAYLTLQTGLKGSNKDFVNPIAVGNIQAAIDRLNKLSYDNENRIYLYYDFSDIVNKYHGRESMDVINKLFLLVGEINQKIAAIEPSEFSKQLYEALHEKKIETFHILAEAINNQICILTEIEARLRNEYKEYLK</sequence>
<gene>
    <name evidence="2" type="ORF">H9824_10725</name>
</gene>
<evidence type="ECO:0000313" key="2">
    <source>
        <dbReference type="EMBL" id="HIY89160.1"/>
    </source>
</evidence>
<proteinExistence type="predicted"/>
<reference evidence="2" key="2">
    <citation type="submission" date="2021-04" db="EMBL/GenBank/DDBJ databases">
        <authorList>
            <person name="Gilroy R."/>
        </authorList>
    </citation>
    <scope>NUCLEOTIDE SEQUENCE</scope>
    <source>
        <strain evidence="2">Gambia2-208</strain>
    </source>
</reference>
<dbReference type="Proteomes" id="UP000886851">
    <property type="component" value="Unassembled WGS sequence"/>
</dbReference>
<keyword evidence="1" id="KW-0472">Membrane</keyword>
<keyword evidence="1" id="KW-0812">Transmembrane</keyword>
<dbReference type="EMBL" id="DXCV01000070">
    <property type="protein sequence ID" value="HIY89160.1"/>
    <property type="molecule type" value="Genomic_DNA"/>
</dbReference>
<comment type="caution">
    <text evidence="2">The sequence shown here is derived from an EMBL/GenBank/DDBJ whole genome shotgun (WGS) entry which is preliminary data.</text>
</comment>